<evidence type="ECO:0000259" key="1">
    <source>
        <dbReference type="Pfam" id="PF17775"/>
    </source>
</evidence>
<dbReference type="InterPro" id="IPR048469">
    <property type="entry name" value="YchJ-like_M"/>
</dbReference>
<evidence type="ECO:0000313" key="2">
    <source>
        <dbReference type="EMBL" id="NYZ21853.1"/>
    </source>
</evidence>
<sequence length="156" mass="17556">MPCPCGSGRTYDDCCGPIIAGAPAPTAEALMRSRYTAYVRGALDHVERTHAPEIRADFNRAEAERNVAEVEWLSLDVQRAEEDGDAGTVEFTIRFRRDGQELRHHELSRFRREDGHWFYVDGDVNPKQPPRRMVKVGRNDPCPCGSGKKHKKCCGA</sequence>
<dbReference type="PANTHER" id="PTHR33747:SF1">
    <property type="entry name" value="ADENYLATE CYCLASE-ASSOCIATED CAP C-TERMINAL DOMAIN-CONTAINING PROTEIN"/>
    <property type="match status" value="1"/>
</dbReference>
<comment type="caution">
    <text evidence="2">The sequence shown here is derived from an EMBL/GenBank/DDBJ whole genome shotgun (WGS) entry which is preliminary data.</text>
</comment>
<dbReference type="SUPFAM" id="SSF103642">
    <property type="entry name" value="Sec-C motif"/>
    <property type="match status" value="2"/>
</dbReference>
<dbReference type="Proteomes" id="UP000584642">
    <property type="component" value="Unassembled WGS sequence"/>
</dbReference>
<dbReference type="PANTHER" id="PTHR33747">
    <property type="entry name" value="UPF0225 PROTEIN SCO1677"/>
    <property type="match status" value="1"/>
</dbReference>
<name>A0ABX2TC76_9PROT</name>
<dbReference type="Pfam" id="PF02810">
    <property type="entry name" value="SEC-C"/>
    <property type="match status" value="2"/>
</dbReference>
<organism evidence="2 3">
    <name type="scientific">Azospirillum oleiclasticum</name>
    <dbReference type="NCBI Taxonomy" id="2735135"/>
    <lineage>
        <taxon>Bacteria</taxon>
        <taxon>Pseudomonadati</taxon>
        <taxon>Pseudomonadota</taxon>
        <taxon>Alphaproteobacteria</taxon>
        <taxon>Rhodospirillales</taxon>
        <taxon>Azospirillaceae</taxon>
        <taxon>Azospirillum</taxon>
    </lineage>
</organism>
<keyword evidence="3" id="KW-1185">Reference proteome</keyword>
<accession>A0ABX2TC76</accession>
<dbReference type="SUPFAM" id="SSF54427">
    <property type="entry name" value="NTF2-like"/>
    <property type="match status" value="1"/>
</dbReference>
<dbReference type="NCBIfam" id="NF002449">
    <property type="entry name" value="PRK01617.1"/>
    <property type="match status" value="1"/>
</dbReference>
<proteinExistence type="predicted"/>
<evidence type="ECO:0000313" key="3">
    <source>
        <dbReference type="Proteomes" id="UP000584642"/>
    </source>
</evidence>
<dbReference type="Pfam" id="PF17775">
    <property type="entry name" value="YchJ_M-like"/>
    <property type="match status" value="1"/>
</dbReference>
<dbReference type="InterPro" id="IPR004027">
    <property type="entry name" value="SEC_C_motif"/>
</dbReference>
<reference evidence="2 3" key="1">
    <citation type="submission" date="2020-05" db="EMBL/GenBank/DDBJ databases">
        <title>Azospirillum oleiclasticum sp. nov, a nitrogen-fixing and heavy crude oil-emulsifying bacterium isolated from the crude oil of Yumen Oilfield.</title>
        <authorList>
            <person name="Wu D."/>
            <person name="Cai M."/>
            <person name="Zhang X."/>
        </authorList>
    </citation>
    <scope>NUCLEOTIDE SEQUENCE [LARGE SCALE GENOMIC DNA]</scope>
    <source>
        <strain evidence="2 3">ROY-1-1-2</strain>
    </source>
</reference>
<feature type="domain" description="YchJ-like middle NTF2-like" evidence="1">
    <location>
        <begin position="26"/>
        <end position="122"/>
    </location>
</feature>
<dbReference type="RefSeq" id="WP_180283629.1">
    <property type="nucleotide sequence ID" value="NZ_JABFDB010000014.1"/>
</dbReference>
<dbReference type="Gene3D" id="3.10.450.50">
    <property type="match status" value="1"/>
</dbReference>
<dbReference type="EMBL" id="JABFDB010000014">
    <property type="protein sequence ID" value="NYZ21853.1"/>
    <property type="molecule type" value="Genomic_DNA"/>
</dbReference>
<gene>
    <name evidence="2" type="ORF">HND93_19235</name>
</gene>
<dbReference type="InterPro" id="IPR032710">
    <property type="entry name" value="NTF2-like_dom_sf"/>
</dbReference>
<protein>
    <submittedName>
        <fullName evidence="2">YchJ family protein</fullName>
    </submittedName>
</protein>